<evidence type="ECO:0000256" key="8">
    <source>
        <dbReference type="ARBA" id="ARBA00022840"/>
    </source>
</evidence>
<sequence length="204" mass="23294">MIDSGLLIVVSGPSGAGKGTICDALREHFPNIHYSISMTTRQPRPGEEDGVNYYFTDNGRFEELLKEDAFLEHAKVYDHYYGTPKEYVYQMLRQGNHVMLEIDIQGAMQVKEKYPQGVFIYIVPPSKAVLEERLRGRHTDSDEVIAARLAKARNELEWIDKYDYVIVNDDLGEAIQKAAAVLKAEECRVMRNANCIEETKQAYQ</sequence>
<dbReference type="PANTHER" id="PTHR23117">
    <property type="entry name" value="GUANYLATE KINASE-RELATED"/>
    <property type="match status" value="1"/>
</dbReference>
<evidence type="ECO:0000256" key="4">
    <source>
        <dbReference type="ARBA" id="ARBA00016296"/>
    </source>
</evidence>
<dbReference type="PROSITE" id="PS00856">
    <property type="entry name" value="GUANYLATE_KINASE_1"/>
    <property type="match status" value="1"/>
</dbReference>
<dbReference type="AlphaFoldDB" id="A0A346AW98"/>
<dbReference type="InterPro" id="IPR017665">
    <property type="entry name" value="Guanylate_kinase"/>
</dbReference>
<evidence type="ECO:0000256" key="10">
    <source>
        <dbReference type="ARBA" id="ARBA00048594"/>
    </source>
</evidence>
<keyword evidence="6 11" id="KW-0547">Nucleotide-binding</keyword>
<dbReference type="InterPro" id="IPR008145">
    <property type="entry name" value="GK/Ca_channel_bsu"/>
</dbReference>
<dbReference type="SMART" id="SM00072">
    <property type="entry name" value="GuKc"/>
    <property type="match status" value="1"/>
</dbReference>
<dbReference type="CDD" id="cd00071">
    <property type="entry name" value="GMPK"/>
    <property type="match status" value="1"/>
</dbReference>
<keyword evidence="7 11" id="KW-0418">Kinase</keyword>
<evidence type="ECO:0000256" key="6">
    <source>
        <dbReference type="ARBA" id="ARBA00022741"/>
    </source>
</evidence>
<dbReference type="InterPro" id="IPR020590">
    <property type="entry name" value="Guanylate_kinase_CS"/>
</dbReference>
<evidence type="ECO:0000256" key="2">
    <source>
        <dbReference type="ARBA" id="ARBA00005790"/>
    </source>
</evidence>
<evidence type="ECO:0000256" key="11">
    <source>
        <dbReference type="HAMAP-Rule" id="MF_00328"/>
    </source>
</evidence>
<dbReference type="Pfam" id="PF00625">
    <property type="entry name" value="Guanylate_kin"/>
    <property type="match status" value="1"/>
</dbReference>
<evidence type="ECO:0000256" key="1">
    <source>
        <dbReference type="ARBA" id="ARBA00003531"/>
    </source>
</evidence>
<dbReference type="EMBL" id="CP029462">
    <property type="protein sequence ID" value="AXL20141.1"/>
    <property type="molecule type" value="Genomic_DNA"/>
</dbReference>
<dbReference type="Proteomes" id="UP000254337">
    <property type="component" value="Chromosome"/>
</dbReference>
<evidence type="ECO:0000256" key="7">
    <source>
        <dbReference type="ARBA" id="ARBA00022777"/>
    </source>
</evidence>
<dbReference type="HAMAP" id="MF_00328">
    <property type="entry name" value="Guanylate_kinase"/>
    <property type="match status" value="1"/>
</dbReference>
<protein>
    <recommendedName>
        <fullName evidence="4 11">Guanylate kinase</fullName>
        <ecNumber evidence="3 11">2.7.4.8</ecNumber>
    </recommendedName>
    <alternativeName>
        <fullName evidence="9 11">GMP kinase</fullName>
    </alternativeName>
</protein>
<organism evidence="12 13">
    <name type="scientific">Megasphaera stantonii</name>
    <dbReference type="NCBI Taxonomy" id="2144175"/>
    <lineage>
        <taxon>Bacteria</taxon>
        <taxon>Bacillati</taxon>
        <taxon>Bacillota</taxon>
        <taxon>Negativicutes</taxon>
        <taxon>Veillonellales</taxon>
        <taxon>Veillonellaceae</taxon>
        <taxon>Megasphaera</taxon>
    </lineage>
</organism>
<dbReference type="NCBIfam" id="TIGR03263">
    <property type="entry name" value="guanyl_kin"/>
    <property type="match status" value="1"/>
</dbReference>
<dbReference type="EC" id="2.7.4.8" evidence="3 11"/>
<comment type="catalytic activity">
    <reaction evidence="10 11">
        <text>GMP + ATP = GDP + ADP</text>
        <dbReference type="Rhea" id="RHEA:20780"/>
        <dbReference type="ChEBI" id="CHEBI:30616"/>
        <dbReference type="ChEBI" id="CHEBI:58115"/>
        <dbReference type="ChEBI" id="CHEBI:58189"/>
        <dbReference type="ChEBI" id="CHEBI:456216"/>
        <dbReference type="EC" id="2.7.4.8"/>
    </reaction>
</comment>
<reference evidence="12 13" key="1">
    <citation type="submission" date="2018-05" db="EMBL/GenBank/DDBJ databases">
        <title>Complete genome sequence of Megasphaera sp. AJH120T, isolated from the ceca of a chicken.</title>
        <authorList>
            <person name="Maki J."/>
            <person name="Looft T."/>
        </authorList>
    </citation>
    <scope>NUCLEOTIDE SEQUENCE [LARGE SCALE GENOMIC DNA]</scope>
    <source>
        <strain evidence="12 13">AJH120</strain>
    </source>
</reference>
<evidence type="ECO:0000256" key="3">
    <source>
        <dbReference type="ARBA" id="ARBA00012961"/>
    </source>
</evidence>
<dbReference type="SUPFAM" id="SSF52540">
    <property type="entry name" value="P-loop containing nucleoside triphosphate hydrolases"/>
    <property type="match status" value="1"/>
</dbReference>
<keyword evidence="13" id="KW-1185">Reference proteome</keyword>
<keyword evidence="8 11" id="KW-0067">ATP-binding</keyword>
<dbReference type="GO" id="GO:0005829">
    <property type="term" value="C:cytosol"/>
    <property type="evidence" value="ECO:0007669"/>
    <property type="project" value="TreeGrafter"/>
</dbReference>
<name>A0A346AW98_9FIRM</name>
<keyword evidence="5 11" id="KW-0808">Transferase</keyword>
<feature type="binding site" evidence="11">
    <location>
        <begin position="12"/>
        <end position="19"/>
    </location>
    <ligand>
        <name>ATP</name>
        <dbReference type="ChEBI" id="CHEBI:30616"/>
    </ligand>
</feature>
<dbReference type="RefSeq" id="WP_087477397.1">
    <property type="nucleotide sequence ID" value="NZ_CALYAU010000005.1"/>
</dbReference>
<dbReference type="InterPro" id="IPR027417">
    <property type="entry name" value="P-loop_NTPase"/>
</dbReference>
<comment type="function">
    <text evidence="1 11">Essential for recycling GMP and indirectly, cGMP.</text>
</comment>
<dbReference type="InterPro" id="IPR008144">
    <property type="entry name" value="Guanylate_kin-like_dom"/>
</dbReference>
<dbReference type="FunFam" id="3.30.63.10:FF:000002">
    <property type="entry name" value="Guanylate kinase 1"/>
    <property type="match status" value="1"/>
</dbReference>
<keyword evidence="11" id="KW-0963">Cytoplasm</keyword>
<evidence type="ECO:0000313" key="13">
    <source>
        <dbReference type="Proteomes" id="UP000254337"/>
    </source>
</evidence>
<dbReference type="GO" id="GO:0005524">
    <property type="term" value="F:ATP binding"/>
    <property type="evidence" value="ECO:0007669"/>
    <property type="project" value="UniProtKB-UniRule"/>
</dbReference>
<comment type="similarity">
    <text evidence="2 11">Belongs to the guanylate kinase family.</text>
</comment>
<accession>A0A346AW98</accession>
<gene>
    <name evidence="11" type="primary">gmk</name>
    <name evidence="12" type="ORF">DKB62_00360</name>
</gene>
<evidence type="ECO:0000256" key="5">
    <source>
        <dbReference type="ARBA" id="ARBA00022679"/>
    </source>
</evidence>
<evidence type="ECO:0000313" key="12">
    <source>
        <dbReference type="EMBL" id="AXL20141.1"/>
    </source>
</evidence>
<dbReference type="Gene3D" id="3.40.50.300">
    <property type="entry name" value="P-loop containing nucleotide triphosphate hydrolases"/>
    <property type="match status" value="1"/>
</dbReference>
<dbReference type="PROSITE" id="PS50052">
    <property type="entry name" value="GUANYLATE_KINASE_2"/>
    <property type="match status" value="1"/>
</dbReference>
<dbReference type="Gene3D" id="3.30.63.10">
    <property type="entry name" value="Guanylate Kinase phosphate binding domain"/>
    <property type="match status" value="1"/>
</dbReference>
<dbReference type="OrthoDB" id="9808150at2"/>
<dbReference type="GO" id="GO:0004385">
    <property type="term" value="F:GMP kinase activity"/>
    <property type="evidence" value="ECO:0007669"/>
    <property type="project" value="UniProtKB-UniRule"/>
</dbReference>
<dbReference type="PANTHER" id="PTHR23117:SF13">
    <property type="entry name" value="GUANYLATE KINASE"/>
    <property type="match status" value="1"/>
</dbReference>
<evidence type="ECO:0000256" key="9">
    <source>
        <dbReference type="ARBA" id="ARBA00030128"/>
    </source>
</evidence>
<proteinExistence type="inferred from homology"/>
<comment type="subcellular location">
    <subcellularLocation>
        <location evidence="11">Cytoplasm</location>
    </subcellularLocation>
</comment>
<dbReference type="KEGG" id="meg:DKB62_00360"/>